<dbReference type="GO" id="GO:0016301">
    <property type="term" value="F:kinase activity"/>
    <property type="evidence" value="ECO:0007669"/>
    <property type="project" value="UniProtKB-KW"/>
</dbReference>
<evidence type="ECO:0000313" key="14">
    <source>
        <dbReference type="EMBL" id="AMG35920.1"/>
    </source>
</evidence>
<comment type="similarity">
    <text evidence="2 11">Belongs to the phosphoenolpyruvate carboxykinase [GTP] family.</text>
</comment>
<dbReference type="Gene3D" id="3.90.228.20">
    <property type="match status" value="1"/>
</dbReference>
<sequence>MNKPLDGGLAALNVPAYVKHRGLIDWVASVVALAKPDRVEWCDGSQEEYDRLCELMVQAGTMRRLNPAKRPNSFLACSDPSDVARVEDRTFICSDRPEDAGPTNNWADPAEMRATLNGLFDGAMRGRTLYVVPFSMGPLGSDIAHIGVELSDSPYVAVNMRIMTRMGKQVYDVLGADGDFVPCVHSVGKPLAAGEADVVWPCNATKYIVHFPKSREIWSFGSGYGGNALLGKKCFALRIASTMGRDQGWLAEHMLILGVTSPKGRKYHVAAAFPSACGKTNFAMLIPPQGMDGWKVTTIGDDIAWIKPGADGRLHAINPEAGYFGVAPGTSEQTNFNAMATLKANVIFTNVALTDDGDVWWEGMTDTPPAHLIDWQGQDWTPAIARETGRKAAHPNARFTAPAAQCPSIDPEWENPQGVVIDAFIFGGRRSTTVPLVTEARSWVEGVYMAATMGSETTAAAVGQQGVVRRDPFAMLPFCGYNMSDYFNHWLNLGKQLEAAGATLPRIYCVNWFRKGPDGKFVWPGFGENMRVLRWMLGRIDGQASGVDQVFGVSPSYQDIDWTGLEFSPDKFEQVMSVDAGAWRDELALHDELFGQLAQGLPQDLPATKVKIEGRLAA</sequence>
<dbReference type="InterPro" id="IPR008209">
    <property type="entry name" value="PEP_carboxykinase_GTP"/>
</dbReference>
<dbReference type="UniPathway" id="UPA00138"/>
<dbReference type="PIRSF" id="PIRSF001348">
    <property type="entry name" value="PEP_carboxykinase_GTP"/>
    <property type="match status" value="1"/>
</dbReference>
<feature type="binding site" evidence="11">
    <location>
        <begin position="224"/>
        <end position="226"/>
    </location>
    <ligand>
        <name>substrate</name>
    </ligand>
</feature>
<keyword evidence="14" id="KW-0808">Transferase</keyword>
<dbReference type="Gene3D" id="2.170.8.10">
    <property type="entry name" value="Phosphoenolpyruvate Carboxykinase, domain 2"/>
    <property type="match status" value="1"/>
</dbReference>
<keyword evidence="8 11" id="KW-0342">GTP-binding</keyword>
<feature type="domain" description="Phosphoenolpyruvate carboxykinase C-terminal P-loop" evidence="12">
    <location>
        <begin position="249"/>
        <end position="609"/>
    </location>
</feature>
<dbReference type="HAMAP" id="MF_00452">
    <property type="entry name" value="PEPCK_GTP"/>
    <property type="match status" value="1"/>
</dbReference>
<dbReference type="InterPro" id="IPR013035">
    <property type="entry name" value="PEP_carboxykinase_C"/>
</dbReference>
<evidence type="ECO:0000313" key="15">
    <source>
        <dbReference type="Proteomes" id="UP000060602"/>
    </source>
</evidence>
<keyword evidence="4 11" id="KW-0312">Gluconeogenesis</keyword>
<evidence type="ECO:0000259" key="13">
    <source>
        <dbReference type="Pfam" id="PF17297"/>
    </source>
</evidence>
<keyword evidence="7 11" id="KW-0210">Decarboxylase</keyword>
<keyword evidence="11" id="KW-0963">Cytoplasm</keyword>
<feature type="binding site" evidence="11">
    <location>
        <position position="429"/>
    </location>
    <ligand>
        <name>GTP</name>
        <dbReference type="ChEBI" id="CHEBI:37565"/>
    </ligand>
</feature>
<feature type="binding site" evidence="11">
    <location>
        <begin position="526"/>
        <end position="529"/>
    </location>
    <ligand>
        <name>GTP</name>
        <dbReference type="ChEBI" id="CHEBI:37565"/>
    </ligand>
</feature>
<evidence type="ECO:0000256" key="1">
    <source>
        <dbReference type="ARBA" id="ARBA00004742"/>
    </source>
</evidence>
<comment type="pathway">
    <text evidence="1 11">Carbohydrate biosynthesis; gluconeogenesis.</text>
</comment>
<keyword evidence="5 11" id="KW-0479">Metal-binding</keyword>
<feature type="domain" description="Phosphoenolpyruvate carboxykinase GTP-utilising N-terminal" evidence="13">
    <location>
        <begin position="25"/>
        <end position="245"/>
    </location>
</feature>
<evidence type="ECO:0000256" key="10">
    <source>
        <dbReference type="ARBA" id="ARBA00023239"/>
    </source>
</evidence>
<keyword evidence="6 11" id="KW-0547">Nucleotide-binding</keyword>
<keyword evidence="10 11" id="KW-0456">Lyase</keyword>
<dbReference type="CDD" id="cd00819">
    <property type="entry name" value="PEPCK_GTP"/>
    <property type="match status" value="1"/>
</dbReference>
<dbReference type="GO" id="GO:0005525">
    <property type="term" value="F:GTP binding"/>
    <property type="evidence" value="ECO:0007669"/>
    <property type="project" value="UniProtKB-UniRule"/>
</dbReference>
<dbReference type="GO" id="GO:0033993">
    <property type="term" value="P:response to lipid"/>
    <property type="evidence" value="ECO:0007669"/>
    <property type="project" value="TreeGrafter"/>
</dbReference>
<dbReference type="Proteomes" id="UP000060602">
    <property type="component" value="Chromosome"/>
</dbReference>
<feature type="active site" evidence="11">
    <location>
        <position position="277"/>
    </location>
</feature>
<dbReference type="NCBIfam" id="NF003253">
    <property type="entry name" value="PRK04210.1"/>
    <property type="match status" value="1"/>
</dbReference>
<dbReference type="Pfam" id="PF00821">
    <property type="entry name" value="PEPCK_GTP"/>
    <property type="match status" value="1"/>
</dbReference>
<dbReference type="GO" id="GO:0046327">
    <property type="term" value="P:glycerol biosynthetic process from pyruvate"/>
    <property type="evidence" value="ECO:0007669"/>
    <property type="project" value="TreeGrafter"/>
</dbReference>
<evidence type="ECO:0000256" key="4">
    <source>
        <dbReference type="ARBA" id="ARBA00022432"/>
    </source>
</evidence>
<feature type="binding site" evidence="11">
    <location>
        <position position="253"/>
    </location>
    <ligand>
        <name>Mn(2+)</name>
        <dbReference type="ChEBI" id="CHEBI:29035"/>
    </ligand>
</feature>
<dbReference type="EMBL" id="CP014060">
    <property type="protein sequence ID" value="AMG35920.1"/>
    <property type="molecule type" value="Genomic_DNA"/>
</dbReference>
<reference evidence="15" key="1">
    <citation type="submission" date="2015-12" db="EMBL/GenBank/DDBJ databases">
        <title>FDA dAtabase for Regulatory Grade micrObial Sequences (FDA-ARGOS): Supporting development and validation of Infectious Disease Dx tests.</title>
        <authorList>
            <person name="Case J."/>
            <person name="Tallon L."/>
            <person name="Sadzewicz L."/>
            <person name="Sengamalay N."/>
            <person name="Ott S."/>
            <person name="Godinez A."/>
            <person name="Nagaraj S."/>
            <person name="Nadendla S."/>
            <person name="Sichtig H."/>
        </authorList>
    </citation>
    <scope>NUCLEOTIDE SEQUENCE [LARGE SCALE GENOMIC DNA]</scope>
    <source>
        <strain evidence="15">FDAARGOS_147</strain>
    </source>
</reference>
<evidence type="ECO:0000256" key="8">
    <source>
        <dbReference type="ARBA" id="ARBA00023134"/>
    </source>
</evidence>
<feature type="binding site" evidence="11">
    <location>
        <begin position="276"/>
        <end position="281"/>
    </location>
    <ligand>
        <name>GTP</name>
        <dbReference type="ChEBI" id="CHEBI:37565"/>
    </ligand>
</feature>
<evidence type="ECO:0000256" key="6">
    <source>
        <dbReference type="ARBA" id="ARBA00022741"/>
    </source>
</evidence>
<dbReference type="GO" id="GO:0019543">
    <property type="term" value="P:propionate catabolic process"/>
    <property type="evidence" value="ECO:0007669"/>
    <property type="project" value="TreeGrafter"/>
</dbReference>
<dbReference type="GO" id="GO:0004613">
    <property type="term" value="F:phosphoenolpyruvate carboxykinase (GTP) activity"/>
    <property type="evidence" value="ECO:0007669"/>
    <property type="project" value="UniProtKB-UniRule"/>
</dbReference>
<keyword evidence="14" id="KW-0670">Pyruvate</keyword>
<dbReference type="Gene3D" id="3.40.449.10">
    <property type="entry name" value="Phosphoenolpyruvate Carboxykinase, domain 1"/>
    <property type="match status" value="1"/>
</dbReference>
<dbReference type="GO" id="GO:0030145">
    <property type="term" value="F:manganese ion binding"/>
    <property type="evidence" value="ECO:0007669"/>
    <property type="project" value="UniProtKB-UniRule"/>
</dbReference>
<accession>A0A0X8NX31</accession>
<feature type="binding site" evidence="11">
    <location>
        <position position="398"/>
    </location>
    <ligand>
        <name>GTP</name>
        <dbReference type="ChEBI" id="CHEBI:37565"/>
    </ligand>
</feature>
<evidence type="ECO:0000256" key="3">
    <source>
        <dbReference type="ARBA" id="ARBA00011245"/>
    </source>
</evidence>
<dbReference type="GO" id="GO:0071333">
    <property type="term" value="P:cellular response to glucose stimulus"/>
    <property type="evidence" value="ECO:0007669"/>
    <property type="project" value="TreeGrafter"/>
</dbReference>
<dbReference type="GO" id="GO:0006107">
    <property type="term" value="P:oxaloacetate metabolic process"/>
    <property type="evidence" value="ECO:0007669"/>
    <property type="project" value="TreeGrafter"/>
</dbReference>
<dbReference type="GO" id="GO:0005829">
    <property type="term" value="C:cytosol"/>
    <property type="evidence" value="ECO:0007669"/>
    <property type="project" value="TreeGrafter"/>
</dbReference>
<keyword evidence="9 11" id="KW-0464">Manganese</keyword>
<dbReference type="EC" id="4.1.1.32" evidence="11"/>
<dbReference type="GO" id="GO:0006094">
    <property type="term" value="P:gluconeogenesis"/>
    <property type="evidence" value="ECO:0007669"/>
    <property type="project" value="UniProtKB-UniRule"/>
</dbReference>
<comment type="catalytic activity">
    <reaction evidence="11">
        <text>oxaloacetate + GTP = phosphoenolpyruvate + GDP + CO2</text>
        <dbReference type="Rhea" id="RHEA:10388"/>
        <dbReference type="ChEBI" id="CHEBI:16452"/>
        <dbReference type="ChEBI" id="CHEBI:16526"/>
        <dbReference type="ChEBI" id="CHEBI:37565"/>
        <dbReference type="ChEBI" id="CHEBI:58189"/>
        <dbReference type="ChEBI" id="CHEBI:58702"/>
        <dbReference type="EC" id="4.1.1.32"/>
    </reaction>
</comment>
<evidence type="ECO:0000256" key="9">
    <source>
        <dbReference type="ARBA" id="ARBA00023211"/>
    </source>
</evidence>
<dbReference type="AlphaFoldDB" id="A0A0X8NX31"/>
<comment type="subunit">
    <text evidence="3 11">Monomer.</text>
</comment>
<dbReference type="RefSeq" id="WP_061071695.1">
    <property type="nucleotide sequence ID" value="NZ_CP014060.2"/>
</dbReference>
<gene>
    <name evidence="11" type="primary">pckG</name>
    <name evidence="14" type="ORF">AL504_07665</name>
</gene>
<dbReference type="GO" id="GO:0042594">
    <property type="term" value="P:response to starvation"/>
    <property type="evidence" value="ECO:0007669"/>
    <property type="project" value="TreeGrafter"/>
</dbReference>
<evidence type="ECO:0000256" key="5">
    <source>
        <dbReference type="ARBA" id="ARBA00022723"/>
    </source>
</evidence>
<proteinExistence type="inferred from homology"/>
<feature type="binding site" evidence="11">
    <location>
        <position position="85"/>
    </location>
    <ligand>
        <name>substrate</name>
    </ligand>
</feature>
<protein>
    <recommendedName>
        <fullName evidence="11">Phosphoenolpyruvate carboxykinase [GTP]</fullName>
        <shortName evidence="11">PEP carboxykinase</shortName>
        <shortName evidence="11">PEPCK</shortName>
        <ecNumber evidence="11">4.1.1.32</ecNumber>
    </recommendedName>
    <alternativeName>
        <fullName evidence="11">GTP-dependent phosphoenolpyruvate carboxykinase</fullName>
        <shortName evidence="11">GTP-PEPCK</shortName>
    </alternativeName>
</protein>
<comment type="cofactor">
    <cofactor evidence="11">
        <name>Mn(2+)</name>
        <dbReference type="ChEBI" id="CHEBI:29035"/>
    </cofactor>
    <text evidence="11">Binds 1 Mn(2+) ion per subunit.</text>
</comment>
<organism evidence="14 15">
    <name type="scientific">Alcaligenes xylosoxydans xylosoxydans</name>
    <name type="common">Achromobacter xylosoxidans</name>
    <dbReference type="NCBI Taxonomy" id="85698"/>
    <lineage>
        <taxon>Bacteria</taxon>
        <taxon>Pseudomonadati</taxon>
        <taxon>Pseudomonadota</taxon>
        <taxon>Betaproteobacteria</taxon>
        <taxon>Burkholderiales</taxon>
        <taxon>Alcaligenaceae</taxon>
        <taxon>Achromobacter</taxon>
    </lineage>
</organism>
<dbReference type="PANTHER" id="PTHR11561:SF0">
    <property type="entry name" value="PHOSPHOENOLPYRUVATE CARBOXYKINASE [GTP]-RELATED"/>
    <property type="match status" value="1"/>
</dbReference>
<comment type="subcellular location">
    <subcellularLocation>
        <location evidence="11">Cytoplasm</location>
    </subcellularLocation>
</comment>
<dbReference type="SUPFAM" id="SSF53795">
    <property type="entry name" value="PEP carboxykinase-like"/>
    <property type="match status" value="1"/>
</dbReference>
<dbReference type="InterPro" id="IPR008210">
    <property type="entry name" value="PEP_carboxykinase_N"/>
</dbReference>
<feature type="binding site" evidence="11">
    <location>
        <position position="233"/>
    </location>
    <ligand>
        <name>Mn(2+)</name>
        <dbReference type="ChEBI" id="CHEBI:29035"/>
    </ligand>
</feature>
<feature type="binding site" evidence="11">
    <location>
        <begin position="396"/>
        <end position="398"/>
    </location>
    <ligand>
        <name>substrate</name>
    </ligand>
</feature>
<evidence type="ECO:0000256" key="11">
    <source>
        <dbReference type="HAMAP-Rule" id="MF_00452"/>
    </source>
</evidence>
<comment type="function">
    <text evidence="11">Catalyzes the conversion of oxaloacetate (OAA) to phosphoenolpyruvate (PEP), the rate-limiting step in the metabolic pathway that produces glucose from lactate and other precursors derived from the citric acid cycle.</text>
</comment>
<feature type="binding site" evidence="11">
    <location>
        <position position="275"/>
    </location>
    <ligand>
        <name>substrate</name>
    </ligand>
</feature>
<dbReference type="InterPro" id="IPR018091">
    <property type="entry name" value="PEP_carboxykin_GTP_CS"/>
</dbReference>
<dbReference type="PROSITE" id="PS00505">
    <property type="entry name" value="PEPCK_GTP"/>
    <property type="match status" value="1"/>
</dbReference>
<dbReference type="InterPro" id="IPR035078">
    <property type="entry name" value="PEP_carboxykinase_GTP_N"/>
</dbReference>
<evidence type="ECO:0000259" key="12">
    <source>
        <dbReference type="Pfam" id="PF00821"/>
    </source>
</evidence>
<dbReference type="InterPro" id="IPR035077">
    <property type="entry name" value="PEP_carboxykinase_GTP_C"/>
</dbReference>
<evidence type="ECO:0000256" key="7">
    <source>
        <dbReference type="ARBA" id="ARBA00022793"/>
    </source>
</evidence>
<dbReference type="Pfam" id="PF17297">
    <property type="entry name" value="PEPCK_N"/>
    <property type="match status" value="1"/>
</dbReference>
<dbReference type="FunFam" id="3.40.449.10:FF:000005">
    <property type="entry name" value="Phosphoenolpyruvate carboxykinase [GTP]"/>
    <property type="match status" value="1"/>
</dbReference>
<feature type="binding site" evidence="11">
    <location>
        <position position="302"/>
    </location>
    <ligand>
        <name>Mn(2+)</name>
        <dbReference type="ChEBI" id="CHEBI:29035"/>
    </ligand>
</feature>
<keyword evidence="14" id="KW-0418">Kinase</keyword>
<dbReference type="PANTHER" id="PTHR11561">
    <property type="entry name" value="PHOSPHOENOLPYRUVATE CARBOXYKINASE"/>
    <property type="match status" value="1"/>
</dbReference>
<dbReference type="SUPFAM" id="SSF68923">
    <property type="entry name" value="PEP carboxykinase N-terminal domain"/>
    <property type="match status" value="1"/>
</dbReference>
<name>A0A0X8NX31_ALCXX</name>
<evidence type="ECO:0000256" key="2">
    <source>
        <dbReference type="ARBA" id="ARBA00005796"/>
    </source>
</evidence>